<evidence type="ECO:0000313" key="1">
    <source>
        <dbReference type="EMBL" id="KAI4333102.1"/>
    </source>
</evidence>
<name>A0ACB9N9G3_BAUVA</name>
<evidence type="ECO:0000313" key="2">
    <source>
        <dbReference type="Proteomes" id="UP000828941"/>
    </source>
</evidence>
<protein>
    <submittedName>
        <fullName evidence="1">Uncharacterized protein</fullName>
    </submittedName>
</protein>
<reference evidence="1 2" key="1">
    <citation type="journal article" date="2022" name="DNA Res.">
        <title>Chromosomal-level genome assembly of the orchid tree Bauhinia variegata (Leguminosae; Cercidoideae) supports the allotetraploid origin hypothesis of Bauhinia.</title>
        <authorList>
            <person name="Zhong Y."/>
            <person name="Chen Y."/>
            <person name="Zheng D."/>
            <person name="Pang J."/>
            <person name="Liu Y."/>
            <person name="Luo S."/>
            <person name="Meng S."/>
            <person name="Qian L."/>
            <person name="Wei D."/>
            <person name="Dai S."/>
            <person name="Zhou R."/>
        </authorList>
    </citation>
    <scope>NUCLEOTIDE SEQUENCE [LARGE SCALE GENOMIC DNA]</scope>
    <source>
        <strain evidence="1">BV-YZ2020</strain>
    </source>
</reference>
<keyword evidence="2" id="KW-1185">Reference proteome</keyword>
<dbReference type="Proteomes" id="UP000828941">
    <property type="component" value="Chromosome 7"/>
</dbReference>
<comment type="caution">
    <text evidence="1">The sequence shown here is derived from an EMBL/GenBank/DDBJ whole genome shotgun (WGS) entry which is preliminary data.</text>
</comment>
<gene>
    <name evidence="1" type="ORF">L6164_017950</name>
</gene>
<proteinExistence type="predicted"/>
<organism evidence="1 2">
    <name type="scientific">Bauhinia variegata</name>
    <name type="common">Purple orchid tree</name>
    <name type="synonym">Phanera variegata</name>
    <dbReference type="NCBI Taxonomy" id="167791"/>
    <lineage>
        <taxon>Eukaryota</taxon>
        <taxon>Viridiplantae</taxon>
        <taxon>Streptophyta</taxon>
        <taxon>Embryophyta</taxon>
        <taxon>Tracheophyta</taxon>
        <taxon>Spermatophyta</taxon>
        <taxon>Magnoliopsida</taxon>
        <taxon>eudicotyledons</taxon>
        <taxon>Gunneridae</taxon>
        <taxon>Pentapetalae</taxon>
        <taxon>rosids</taxon>
        <taxon>fabids</taxon>
        <taxon>Fabales</taxon>
        <taxon>Fabaceae</taxon>
        <taxon>Cercidoideae</taxon>
        <taxon>Cercideae</taxon>
        <taxon>Bauhiniinae</taxon>
        <taxon>Bauhinia</taxon>
    </lineage>
</organism>
<sequence length="180" mass="20387">MLKTTHHGGARAAAIPIPNHKSDIVSCPIPSLQPYRHDPHHRHPAITPPFMVTVVAATSSWLRNRRIRYLFLILCSPILLLLLCAALPFICVAELCLRRRIWRKLVWGLGDDDRWQRCEEGNCRCGESEGVGLLQRYLEDQLLLVGSVYECGDEEDDEVYQFKGVEDVENPGACRTPLLS</sequence>
<accession>A0ACB9N9G3</accession>
<dbReference type="EMBL" id="CM039432">
    <property type="protein sequence ID" value="KAI4333102.1"/>
    <property type="molecule type" value="Genomic_DNA"/>
</dbReference>